<keyword evidence="2" id="KW-1185">Reference proteome</keyword>
<dbReference type="RefSeq" id="WP_211352962.1">
    <property type="nucleotide sequence ID" value="NZ_CP144375.1"/>
</dbReference>
<name>A0A3E0HZ09_9PSEU</name>
<evidence type="ECO:0000313" key="2">
    <source>
        <dbReference type="Proteomes" id="UP000256269"/>
    </source>
</evidence>
<organism evidence="1 2">
    <name type="scientific">Kutzneria buriramensis</name>
    <dbReference type="NCBI Taxonomy" id="1045776"/>
    <lineage>
        <taxon>Bacteria</taxon>
        <taxon>Bacillati</taxon>
        <taxon>Actinomycetota</taxon>
        <taxon>Actinomycetes</taxon>
        <taxon>Pseudonocardiales</taxon>
        <taxon>Pseudonocardiaceae</taxon>
        <taxon>Kutzneria</taxon>
    </lineage>
</organism>
<accession>A0A3E0HZ09</accession>
<evidence type="ECO:0000313" key="1">
    <source>
        <dbReference type="EMBL" id="REH51718.1"/>
    </source>
</evidence>
<proteinExistence type="predicted"/>
<dbReference type="EMBL" id="QUNO01000003">
    <property type="protein sequence ID" value="REH51718.1"/>
    <property type="molecule type" value="Genomic_DNA"/>
</dbReference>
<dbReference type="AlphaFoldDB" id="A0A3E0HZ09"/>
<comment type="caution">
    <text evidence="1">The sequence shown here is derived from an EMBL/GenBank/DDBJ whole genome shotgun (WGS) entry which is preliminary data.</text>
</comment>
<protein>
    <submittedName>
        <fullName evidence="1">Uncharacterized protein</fullName>
    </submittedName>
</protein>
<gene>
    <name evidence="1" type="ORF">BCF44_103167</name>
</gene>
<dbReference type="Proteomes" id="UP000256269">
    <property type="component" value="Unassembled WGS sequence"/>
</dbReference>
<reference evidence="1 2" key="1">
    <citation type="submission" date="2018-08" db="EMBL/GenBank/DDBJ databases">
        <title>Genomic Encyclopedia of Archaeal and Bacterial Type Strains, Phase II (KMG-II): from individual species to whole genera.</title>
        <authorList>
            <person name="Goeker M."/>
        </authorList>
    </citation>
    <scope>NUCLEOTIDE SEQUENCE [LARGE SCALE GENOMIC DNA]</scope>
    <source>
        <strain evidence="1 2">DSM 45791</strain>
    </source>
</reference>
<sequence>MSDRLLRRIQRDFPAPAEALRLIDELPADHGQDVERVQAAVVLYARGDISRLRDRLDLARIDWRDVLVSGDLADGDWPQRLDRELGPA</sequence>